<dbReference type="Gene3D" id="4.10.60.10">
    <property type="entry name" value="Zinc finger, CCHC-type"/>
    <property type="match status" value="1"/>
</dbReference>
<evidence type="ECO:0000259" key="2">
    <source>
        <dbReference type="PROSITE" id="PS50158"/>
    </source>
</evidence>
<dbReference type="Proteomes" id="UP000694925">
    <property type="component" value="Unplaced"/>
</dbReference>
<reference evidence="4" key="1">
    <citation type="submission" date="2025-08" db="UniProtKB">
        <authorList>
            <consortium name="RefSeq"/>
        </authorList>
    </citation>
    <scope>IDENTIFICATION</scope>
    <source>
        <tissue evidence="4">Whole body</tissue>
    </source>
</reference>
<dbReference type="SUPFAM" id="SSF57756">
    <property type="entry name" value="Retrovirus zinc finger-like domains"/>
    <property type="match status" value="1"/>
</dbReference>
<proteinExistence type="predicted"/>
<accession>A0AAJ7S0N9</accession>
<keyword evidence="1" id="KW-0479">Metal-binding</keyword>
<dbReference type="KEGG" id="ccal:113464304"/>
<keyword evidence="1" id="KW-0862">Zinc</keyword>
<dbReference type="InterPro" id="IPR001878">
    <property type="entry name" value="Znf_CCHC"/>
</dbReference>
<feature type="domain" description="CCHC-type" evidence="2">
    <location>
        <begin position="200"/>
        <end position="215"/>
    </location>
</feature>
<organism evidence="3 4">
    <name type="scientific">Ceratina calcarata</name>
    <dbReference type="NCBI Taxonomy" id="156304"/>
    <lineage>
        <taxon>Eukaryota</taxon>
        <taxon>Metazoa</taxon>
        <taxon>Ecdysozoa</taxon>
        <taxon>Arthropoda</taxon>
        <taxon>Hexapoda</taxon>
        <taxon>Insecta</taxon>
        <taxon>Pterygota</taxon>
        <taxon>Neoptera</taxon>
        <taxon>Endopterygota</taxon>
        <taxon>Hymenoptera</taxon>
        <taxon>Apocrita</taxon>
        <taxon>Aculeata</taxon>
        <taxon>Apoidea</taxon>
        <taxon>Anthophila</taxon>
        <taxon>Apidae</taxon>
        <taxon>Ceratina</taxon>
        <taxon>Zadontomerus</taxon>
    </lineage>
</organism>
<keyword evidence="3" id="KW-1185">Reference proteome</keyword>
<name>A0AAJ7S0N9_9HYME</name>
<evidence type="ECO:0000256" key="1">
    <source>
        <dbReference type="PROSITE-ProRule" id="PRU00047"/>
    </source>
</evidence>
<keyword evidence="1" id="KW-0863">Zinc-finger</keyword>
<dbReference type="PANTHER" id="PTHR33223">
    <property type="entry name" value="CCHC-TYPE DOMAIN-CONTAINING PROTEIN"/>
    <property type="match status" value="1"/>
</dbReference>
<sequence>MTTSNSAGNEHNMRLFKDVYEVLLAFDPIKPDADINNWICKLEEYALLYSWDEVARKHYALAKLEGVARKWRDSLPAGQRSWTEWKELLVEAFPCDTSCIKLRLDAQEYSRKPGQDIVEYYYEKLSRCNRAKMSDQEAVEWIVQGLKNTRFRDFLGPLAKYTKANLLLPDLKSANHLLQENSQRIQEIGHANKRKPTMTCYNCNGQGHAANRCSKPRKYCVLQMSEKWTHCEGL</sequence>
<dbReference type="GO" id="GO:0008270">
    <property type="term" value="F:zinc ion binding"/>
    <property type="evidence" value="ECO:0007669"/>
    <property type="project" value="UniProtKB-KW"/>
</dbReference>
<dbReference type="GO" id="GO:0003676">
    <property type="term" value="F:nucleic acid binding"/>
    <property type="evidence" value="ECO:0007669"/>
    <property type="project" value="InterPro"/>
</dbReference>
<protein>
    <submittedName>
        <fullName evidence="4">Uncharacterized protein LOC113464304</fullName>
    </submittedName>
</protein>
<dbReference type="PROSITE" id="PS50158">
    <property type="entry name" value="ZF_CCHC"/>
    <property type="match status" value="1"/>
</dbReference>
<dbReference type="PANTHER" id="PTHR33223:SF6">
    <property type="entry name" value="CCHC-TYPE DOMAIN-CONTAINING PROTEIN"/>
    <property type="match status" value="1"/>
</dbReference>
<dbReference type="GeneID" id="113464304"/>
<dbReference type="InterPro" id="IPR036875">
    <property type="entry name" value="Znf_CCHC_sf"/>
</dbReference>
<dbReference type="RefSeq" id="XP_026669177.1">
    <property type="nucleotide sequence ID" value="XM_026813376.1"/>
</dbReference>
<gene>
    <name evidence="4" type="primary">LOC113464304</name>
</gene>
<evidence type="ECO:0000313" key="4">
    <source>
        <dbReference type="RefSeq" id="XP_026669177.1"/>
    </source>
</evidence>
<dbReference type="AlphaFoldDB" id="A0AAJ7S0N9"/>
<evidence type="ECO:0000313" key="3">
    <source>
        <dbReference type="Proteomes" id="UP000694925"/>
    </source>
</evidence>